<dbReference type="PANTHER" id="PTHR11842">
    <property type="entry name" value="MITOTIC SPINDLE ASSEMBLY CHECKPOINT PROTEIN MAD2"/>
    <property type="match status" value="1"/>
</dbReference>
<evidence type="ECO:0000313" key="9">
    <source>
        <dbReference type="Proteomes" id="UP000015354"/>
    </source>
</evidence>
<keyword evidence="6" id="KW-0131">Cell cycle</keyword>
<dbReference type="PROSITE" id="PS50815">
    <property type="entry name" value="HORMA"/>
    <property type="match status" value="1"/>
</dbReference>
<evidence type="ECO:0000259" key="7">
    <source>
        <dbReference type="PROSITE" id="PS50815"/>
    </source>
</evidence>
<dbReference type="GO" id="GO:0005737">
    <property type="term" value="C:cytoplasm"/>
    <property type="evidence" value="ECO:0007669"/>
    <property type="project" value="TreeGrafter"/>
</dbReference>
<dbReference type="GO" id="GO:0007094">
    <property type="term" value="P:mitotic spindle assembly checkpoint signaling"/>
    <property type="evidence" value="ECO:0007669"/>
    <property type="project" value="TreeGrafter"/>
</dbReference>
<gene>
    <name evidence="8" type="ORF">STCU_00079</name>
</gene>
<dbReference type="EMBL" id="ATMH01000079">
    <property type="protein sequence ID" value="EPY37218.1"/>
    <property type="molecule type" value="Genomic_DNA"/>
</dbReference>
<feature type="domain" description="HORMA" evidence="7">
    <location>
        <begin position="11"/>
        <end position="199"/>
    </location>
</feature>
<name>S9V8U9_9TRYP</name>
<dbReference type="InterPro" id="IPR003511">
    <property type="entry name" value="HORMA_dom"/>
</dbReference>
<keyword evidence="4" id="KW-0498">Mitosis</keyword>
<dbReference type="GO" id="GO:0005654">
    <property type="term" value="C:nucleoplasm"/>
    <property type="evidence" value="ECO:0007669"/>
    <property type="project" value="TreeGrafter"/>
</dbReference>
<dbReference type="Proteomes" id="UP000015354">
    <property type="component" value="Unassembled WGS sequence"/>
</dbReference>
<keyword evidence="9" id="KW-1185">Reference proteome</keyword>
<dbReference type="InterPro" id="IPR036570">
    <property type="entry name" value="HORMA_dom_sf"/>
</dbReference>
<dbReference type="GO" id="GO:0051301">
    <property type="term" value="P:cell division"/>
    <property type="evidence" value="ECO:0007669"/>
    <property type="project" value="UniProtKB-KW"/>
</dbReference>
<accession>S9V8U9</accession>
<reference evidence="8 9" key="1">
    <citation type="journal article" date="2013" name="PLoS ONE">
        <title>Predicting the Proteins of Angomonas deanei, Strigomonas culicis and Their Respective Endosymbionts Reveals New Aspects of the Trypanosomatidae Family.</title>
        <authorList>
            <person name="Motta M.C."/>
            <person name="Martins A.C."/>
            <person name="de Souza S.S."/>
            <person name="Catta-Preta C.M."/>
            <person name="Silva R."/>
            <person name="Klein C.C."/>
            <person name="de Almeida L.G."/>
            <person name="de Lima Cunha O."/>
            <person name="Ciapina L.P."/>
            <person name="Brocchi M."/>
            <person name="Colabardini A.C."/>
            <person name="de Araujo Lima B."/>
            <person name="Machado C.R."/>
            <person name="de Almeida Soares C.M."/>
            <person name="Probst C.M."/>
            <person name="de Menezes C.B."/>
            <person name="Thompson C.E."/>
            <person name="Bartholomeu D.C."/>
            <person name="Gradia D.F."/>
            <person name="Pavoni D.P."/>
            <person name="Grisard E.C."/>
            <person name="Fantinatti-Garboggini F."/>
            <person name="Marchini F.K."/>
            <person name="Rodrigues-Luiz G.F."/>
            <person name="Wagner G."/>
            <person name="Goldman G.H."/>
            <person name="Fietto J.L."/>
            <person name="Elias M.C."/>
            <person name="Goldman M.H."/>
            <person name="Sagot M.F."/>
            <person name="Pereira M."/>
            <person name="Stoco P.H."/>
            <person name="de Mendonca-Neto R.P."/>
            <person name="Teixeira S.M."/>
            <person name="Maciel T.E."/>
            <person name="de Oliveira Mendes T.A."/>
            <person name="Urmenyi T.P."/>
            <person name="de Souza W."/>
            <person name="Schenkman S."/>
            <person name="de Vasconcelos A.T."/>
        </authorList>
    </citation>
    <scope>NUCLEOTIDE SEQUENCE [LARGE SCALE GENOMIC DNA]</scope>
</reference>
<evidence type="ECO:0000256" key="3">
    <source>
        <dbReference type="ARBA" id="ARBA00022618"/>
    </source>
</evidence>
<keyword evidence="3" id="KW-0132">Cell division</keyword>
<dbReference type="PANTHER" id="PTHR11842:SF11">
    <property type="entry name" value="MITOTIC SPINDLE ASSEMBLY CHECKPOINT PROTEIN MAD2A"/>
    <property type="match status" value="1"/>
</dbReference>
<comment type="caution">
    <text evidence="8">The sequence shown here is derived from an EMBL/GenBank/DDBJ whole genome shotgun (WGS) entry which is preliminary data.</text>
</comment>
<dbReference type="Pfam" id="PF02301">
    <property type="entry name" value="HORMA"/>
    <property type="match status" value="1"/>
</dbReference>
<dbReference type="OrthoDB" id="1806at2759"/>
<comment type="similarity">
    <text evidence="2">Belongs to the MAD2 family.</text>
</comment>
<evidence type="ECO:0000256" key="1">
    <source>
        <dbReference type="ARBA" id="ARBA00004123"/>
    </source>
</evidence>
<proteinExistence type="inferred from homology"/>
<comment type="subcellular location">
    <subcellularLocation>
        <location evidence="1">Nucleus</location>
    </subcellularLocation>
</comment>
<keyword evidence="5" id="KW-0539">Nucleus</keyword>
<evidence type="ECO:0000256" key="2">
    <source>
        <dbReference type="ARBA" id="ARBA00010348"/>
    </source>
</evidence>
<dbReference type="GO" id="GO:0000776">
    <property type="term" value="C:kinetochore"/>
    <property type="evidence" value="ECO:0007669"/>
    <property type="project" value="TreeGrafter"/>
</dbReference>
<protein>
    <submittedName>
        <fullName evidence="8">Mitotic spindle assembly checkpoint protein MAD2</fullName>
    </submittedName>
</protein>
<dbReference type="SUPFAM" id="SSF56019">
    <property type="entry name" value="The spindle assembly checkpoint protein mad2"/>
    <property type="match status" value="1"/>
</dbReference>
<evidence type="ECO:0000313" key="8">
    <source>
        <dbReference type="EMBL" id="EPY37218.1"/>
    </source>
</evidence>
<evidence type="ECO:0000256" key="4">
    <source>
        <dbReference type="ARBA" id="ARBA00022776"/>
    </source>
</evidence>
<dbReference type="Gene3D" id="3.30.900.10">
    <property type="entry name" value="HORMA domain"/>
    <property type="match status" value="1"/>
</dbReference>
<dbReference type="InterPro" id="IPR045091">
    <property type="entry name" value="Mad2-like"/>
</dbReference>
<organism evidence="8 9">
    <name type="scientific">Strigomonas culicis</name>
    <dbReference type="NCBI Taxonomy" id="28005"/>
    <lineage>
        <taxon>Eukaryota</taxon>
        <taxon>Discoba</taxon>
        <taxon>Euglenozoa</taxon>
        <taxon>Kinetoplastea</taxon>
        <taxon>Metakinetoplastina</taxon>
        <taxon>Trypanosomatida</taxon>
        <taxon>Trypanosomatidae</taxon>
        <taxon>Strigomonadinae</taxon>
        <taxon>Strigomonas</taxon>
    </lineage>
</organism>
<sequence length="203" mass="22588">MTTVAQAITLTGSIATVTEYLGFAINSILYQRGVYPATDFTQVVSYGGLPLMITTDEALTQYLRDVLVQIADWIGRRDCRRVVLLLTEASSDAVLERWDFHIEHEAGEEGEAARGRTARKTEELVRREVQAIMRQITSCASFLPLMTGPCAFDVLVYTAMSATAPAETWEETAPRQLHNGSVVKLKAFDTTHHWVNTSVAYRS</sequence>
<dbReference type="AlphaFoldDB" id="S9V8U9"/>
<evidence type="ECO:0000256" key="6">
    <source>
        <dbReference type="ARBA" id="ARBA00023306"/>
    </source>
</evidence>
<evidence type="ECO:0000256" key="5">
    <source>
        <dbReference type="ARBA" id="ARBA00023242"/>
    </source>
</evidence>